<dbReference type="PANTHER" id="PTHR30268">
    <property type="entry name" value="L-RHAMNOSE ISOMERASE"/>
    <property type="match status" value="1"/>
</dbReference>
<gene>
    <name evidence="4" type="ORF">SAMN05444412_106183</name>
</gene>
<organism evidence="4 5">
    <name type="scientific">Rhodonellum ikkaensis</name>
    <dbReference type="NCBI Taxonomy" id="336829"/>
    <lineage>
        <taxon>Bacteria</taxon>
        <taxon>Pseudomonadati</taxon>
        <taxon>Bacteroidota</taxon>
        <taxon>Cytophagia</taxon>
        <taxon>Cytophagales</taxon>
        <taxon>Cytophagaceae</taxon>
        <taxon>Rhodonellum</taxon>
    </lineage>
</organism>
<dbReference type="Proteomes" id="UP000199663">
    <property type="component" value="Unassembled WGS sequence"/>
</dbReference>
<dbReference type="GO" id="GO:0016853">
    <property type="term" value="F:isomerase activity"/>
    <property type="evidence" value="ECO:0007669"/>
    <property type="project" value="UniProtKB-KW"/>
</dbReference>
<dbReference type="PANTHER" id="PTHR30268:SF0">
    <property type="entry name" value="L-RHAMNOSE ISOMERASE"/>
    <property type="match status" value="1"/>
</dbReference>
<dbReference type="SUPFAM" id="SSF51658">
    <property type="entry name" value="Xylose isomerase-like"/>
    <property type="match status" value="1"/>
</dbReference>
<evidence type="ECO:0000313" key="4">
    <source>
        <dbReference type="EMBL" id="SDZ14359.1"/>
    </source>
</evidence>
<dbReference type="EMBL" id="FNQC01000006">
    <property type="protein sequence ID" value="SDZ14359.1"/>
    <property type="molecule type" value="Genomic_DNA"/>
</dbReference>
<evidence type="ECO:0000256" key="3">
    <source>
        <dbReference type="ARBA" id="ARBA00023235"/>
    </source>
</evidence>
<keyword evidence="2" id="KW-0464">Manganese</keyword>
<accession>A0A1H3QNS9</accession>
<dbReference type="Gene3D" id="3.20.20.150">
    <property type="entry name" value="Divalent-metal-dependent TIM barrel enzymes"/>
    <property type="match status" value="1"/>
</dbReference>
<dbReference type="InterPro" id="IPR036237">
    <property type="entry name" value="Xyl_isomerase-like_sf"/>
</dbReference>
<proteinExistence type="predicted"/>
<keyword evidence="1" id="KW-0479">Metal-binding</keyword>
<evidence type="ECO:0000313" key="5">
    <source>
        <dbReference type="Proteomes" id="UP000199663"/>
    </source>
</evidence>
<keyword evidence="3 4" id="KW-0413">Isomerase</keyword>
<evidence type="ECO:0000256" key="1">
    <source>
        <dbReference type="ARBA" id="ARBA00022723"/>
    </source>
</evidence>
<name>A0A1H3QNS9_9BACT</name>
<sequence length="425" mass="47104">MKTSSDHIQDYNAPLEKEQKRQFDFLAESLEKKGLNVPSLLQKIQDLQIAIPSWALGTGGTRFGRFSGGGEPATLTQKIQDVGIIHALNKSSNAVSLHIPWDIPEDYEAIKAVAQSVGIGFDAVNSNTFQDQDGQSQSYKFGSLANDTLAVRELAVQHNLEVIEIGKKLGSKALTVWLADGSSFPGQNSFRKSLDNTFQSLREIYKGLPEDWKMLVEYKPYEPNFYSTVIQDWGTSFLLANKLGPKAFTLVDLGHHLPNTNIEQIVSTLMTEGKLGGFHFNDSKYGDDDLTVGSIKPYQLFLIFTELIAGFTETQNPNPAWMIDASHNLKDPMEDLLQSVQAIKMSFTQALLVDNEQLKSAQENHDVAAAQEILQDAFRTDVRPLVNEAIRQSGGAINALEAYRKLGIREQLIKERGSKTKATGL</sequence>
<dbReference type="InterPro" id="IPR050337">
    <property type="entry name" value="L-rhamnose_isomerase"/>
</dbReference>
<protein>
    <submittedName>
        <fullName evidence="4">L-rhamnose isomerase / sugar isomerase</fullName>
    </submittedName>
</protein>
<evidence type="ECO:0000256" key="2">
    <source>
        <dbReference type="ARBA" id="ARBA00023211"/>
    </source>
</evidence>
<keyword evidence="5" id="KW-1185">Reference proteome</keyword>
<comment type="caution">
    <text evidence="4">The sequence shown here is derived from an EMBL/GenBank/DDBJ whole genome shotgun (WGS) entry which is preliminary data.</text>
</comment>
<dbReference type="RefSeq" id="WP_019597398.1">
    <property type="nucleotide sequence ID" value="NZ_FNQC01000006.1"/>
</dbReference>
<reference evidence="4 5" key="1">
    <citation type="submission" date="2016-10" db="EMBL/GenBank/DDBJ databases">
        <authorList>
            <person name="Varghese N."/>
            <person name="Submissions S."/>
        </authorList>
    </citation>
    <scope>NUCLEOTIDE SEQUENCE [LARGE SCALE GENOMIC DNA]</scope>
    <source>
        <strain evidence="4 5">DSM 17997</strain>
    </source>
</reference>